<dbReference type="Proteomes" id="UP000017836">
    <property type="component" value="Unassembled WGS sequence"/>
</dbReference>
<dbReference type="EMBL" id="KI397522">
    <property type="protein sequence ID" value="ERM93971.1"/>
    <property type="molecule type" value="Genomic_DNA"/>
</dbReference>
<protein>
    <submittedName>
        <fullName evidence="1">Uncharacterized protein</fullName>
    </submittedName>
</protein>
<reference evidence="2" key="1">
    <citation type="journal article" date="2013" name="Science">
        <title>The Amborella genome and the evolution of flowering plants.</title>
        <authorList>
            <consortium name="Amborella Genome Project"/>
        </authorList>
    </citation>
    <scope>NUCLEOTIDE SEQUENCE [LARGE SCALE GENOMIC DNA]</scope>
</reference>
<sequence length="122" mass="14450">MPPKWDKREKVNMHPTYWTVEFGRQIKNWKAQERHVVKAAVDKSGGVPTVEYMAWYNIIGDDGEEDDERRTKKKSDHFQALALQEESRWNLRSRTDGNADKEHDVRGTSVLSWPIKALRWRK</sequence>
<dbReference type="Gramene" id="ERM93971">
    <property type="protein sequence ID" value="ERM93971"/>
    <property type="gene ID" value="AMTR_s00136p00041810"/>
</dbReference>
<evidence type="ECO:0000313" key="2">
    <source>
        <dbReference type="Proteomes" id="UP000017836"/>
    </source>
</evidence>
<accession>W1NEV0</accession>
<dbReference type="HOGENOM" id="CLU_2029831_0_0_1"/>
<gene>
    <name evidence="1" type="ORF">AMTR_s00136p00041810</name>
</gene>
<dbReference type="AlphaFoldDB" id="W1NEV0"/>
<keyword evidence="2" id="KW-1185">Reference proteome</keyword>
<evidence type="ECO:0000313" key="1">
    <source>
        <dbReference type="EMBL" id="ERM93971.1"/>
    </source>
</evidence>
<name>W1NEV0_AMBTC</name>
<proteinExistence type="predicted"/>
<organism evidence="1 2">
    <name type="scientific">Amborella trichopoda</name>
    <dbReference type="NCBI Taxonomy" id="13333"/>
    <lineage>
        <taxon>Eukaryota</taxon>
        <taxon>Viridiplantae</taxon>
        <taxon>Streptophyta</taxon>
        <taxon>Embryophyta</taxon>
        <taxon>Tracheophyta</taxon>
        <taxon>Spermatophyta</taxon>
        <taxon>Magnoliopsida</taxon>
        <taxon>Amborellales</taxon>
        <taxon>Amborellaceae</taxon>
        <taxon>Amborella</taxon>
    </lineage>
</organism>